<organism evidence="1">
    <name type="scientific">marine sediment metagenome</name>
    <dbReference type="NCBI Taxonomy" id="412755"/>
    <lineage>
        <taxon>unclassified sequences</taxon>
        <taxon>metagenomes</taxon>
        <taxon>ecological metagenomes</taxon>
    </lineage>
</organism>
<dbReference type="EMBL" id="LAZR01052725">
    <property type="protein sequence ID" value="KKK82326.1"/>
    <property type="molecule type" value="Genomic_DNA"/>
</dbReference>
<comment type="caution">
    <text evidence="1">The sequence shown here is derived from an EMBL/GenBank/DDBJ whole genome shotgun (WGS) entry which is preliminary data.</text>
</comment>
<proteinExistence type="predicted"/>
<gene>
    <name evidence="1" type="ORF">LCGC14_2804520</name>
</gene>
<protein>
    <submittedName>
        <fullName evidence="1">Uncharacterized protein</fullName>
    </submittedName>
</protein>
<evidence type="ECO:0000313" key="1">
    <source>
        <dbReference type="EMBL" id="KKK82326.1"/>
    </source>
</evidence>
<reference evidence="1" key="1">
    <citation type="journal article" date="2015" name="Nature">
        <title>Complex archaea that bridge the gap between prokaryotes and eukaryotes.</title>
        <authorList>
            <person name="Spang A."/>
            <person name="Saw J.H."/>
            <person name="Jorgensen S.L."/>
            <person name="Zaremba-Niedzwiedzka K."/>
            <person name="Martijn J."/>
            <person name="Lind A.E."/>
            <person name="van Eijk R."/>
            <person name="Schleper C."/>
            <person name="Guy L."/>
            <person name="Ettema T.J."/>
        </authorList>
    </citation>
    <scope>NUCLEOTIDE SEQUENCE</scope>
</reference>
<name>A0A0F9BD18_9ZZZZ</name>
<sequence length="230" mass="26165">PISPERVRLVFKKNGQLKRYDTWNGEKWKEIKLEDMLHSQNKKIGDSMHGTSMLDPLRFSIDSRNEALVDERTIKHRDKALGIAYYKTNNEGKITFVNAAIEKSVKEGEMLGVPEGTVKIEPWPSRSSEDRQSWIIYLEGFIYQNFGVQRGMITSDGTSEVGGKMGNVNFVPIHGKERMEMEEDLELQQQIIIKFGEPLNLGGLVQEEETKNTGQVAIQPNDVEASIPRE</sequence>
<feature type="non-terminal residue" evidence="1">
    <location>
        <position position="1"/>
    </location>
</feature>
<accession>A0A0F9BD18</accession>
<dbReference type="AlphaFoldDB" id="A0A0F9BD18"/>